<dbReference type="AlphaFoldDB" id="A0A602Z6F7"/>
<dbReference type="SUPFAM" id="SSF52507">
    <property type="entry name" value="Homo-oligomeric flavin-containing Cys decarboxylases, HFCD"/>
    <property type="match status" value="1"/>
</dbReference>
<gene>
    <name evidence="2" type="ORF">BWQ27_22740</name>
</gene>
<evidence type="ECO:0000259" key="1">
    <source>
        <dbReference type="Pfam" id="PF02441"/>
    </source>
</evidence>
<reference evidence="2" key="1">
    <citation type="submission" date="2018-07" db="EMBL/GenBank/DDBJ databases">
        <authorList>
            <consortium name="PulseNet: The National Subtyping Network for Foodborne Disease Surveillance"/>
            <person name="Tarr C.L."/>
            <person name="Trees E."/>
            <person name="Katz L.S."/>
            <person name="Carleton-Romer H.A."/>
            <person name="Stroika S."/>
            <person name="Kucerova Z."/>
            <person name="Roache K.F."/>
            <person name="Sabol A.L."/>
            <person name="Besser J."/>
            <person name="Gerner-Smidt P."/>
        </authorList>
    </citation>
    <scope>NUCLEOTIDE SEQUENCE [LARGE SCALE GENOMIC DNA]</scope>
    <source>
        <strain evidence="2">PNUSAS006183</strain>
    </source>
</reference>
<name>A0A602Z6F7_SALET</name>
<dbReference type="InterPro" id="IPR003382">
    <property type="entry name" value="Flavoprotein"/>
</dbReference>
<proteinExistence type="predicted"/>
<dbReference type="Proteomes" id="UP000839894">
    <property type="component" value="Unassembled WGS sequence"/>
</dbReference>
<dbReference type="Gene3D" id="3.40.50.1950">
    <property type="entry name" value="Flavin prenyltransferase-like"/>
    <property type="match status" value="1"/>
</dbReference>
<dbReference type="EMBL" id="AAKOBS010000037">
    <property type="protein sequence ID" value="ECT8498907.1"/>
    <property type="molecule type" value="Genomic_DNA"/>
</dbReference>
<sequence>MDNQTLSQLLDRVIAEVLAQSVAQKNVRVVVTGEDIVPLPETLSCLAALEQAGYQLWVSFSHSASQSALKSACMDALSQCGSRAEFDRSPPHYEALYLPALSVNSMSKIALGIRDNLACETVFQALQHRKQIIATLHPQCVDSALPLPLLSRLEGYAQVLESYGIALSGKRVAHASPVPGSQYVPATTLSVAGKKRLITLRDIRLLATGTELRVEGNTLITPAARDEIQRRNLTVIHG</sequence>
<dbReference type="Pfam" id="PF02441">
    <property type="entry name" value="Flavoprotein"/>
    <property type="match status" value="1"/>
</dbReference>
<accession>A0A602Z6F7</accession>
<organism evidence="2">
    <name type="scientific">Salmonella enterica subsp. enterica serovar Pensacola</name>
    <dbReference type="NCBI Taxonomy" id="34042"/>
    <lineage>
        <taxon>Bacteria</taxon>
        <taxon>Pseudomonadati</taxon>
        <taxon>Pseudomonadota</taxon>
        <taxon>Gammaproteobacteria</taxon>
        <taxon>Enterobacterales</taxon>
        <taxon>Enterobacteriaceae</taxon>
        <taxon>Salmonella</taxon>
    </lineage>
</organism>
<evidence type="ECO:0000313" key="2">
    <source>
        <dbReference type="EMBL" id="ECT8498907.1"/>
    </source>
</evidence>
<dbReference type="GO" id="GO:0003824">
    <property type="term" value="F:catalytic activity"/>
    <property type="evidence" value="ECO:0007669"/>
    <property type="project" value="InterPro"/>
</dbReference>
<comment type="caution">
    <text evidence="2">The sequence shown here is derived from an EMBL/GenBank/DDBJ whole genome shotgun (WGS) entry which is preliminary data.</text>
</comment>
<protein>
    <recommendedName>
        <fullName evidence="1">Flavoprotein domain-containing protein</fullName>
    </recommendedName>
</protein>
<dbReference type="InterPro" id="IPR036551">
    <property type="entry name" value="Flavin_trans-like"/>
</dbReference>
<feature type="domain" description="Flavoprotein" evidence="1">
    <location>
        <begin position="40"/>
        <end position="133"/>
    </location>
</feature>